<proteinExistence type="predicted"/>
<dbReference type="Proteomes" id="UP001140234">
    <property type="component" value="Unassembled WGS sequence"/>
</dbReference>
<organism evidence="1 2">
    <name type="scientific">Coemansia nantahalensis</name>
    <dbReference type="NCBI Taxonomy" id="2789366"/>
    <lineage>
        <taxon>Eukaryota</taxon>
        <taxon>Fungi</taxon>
        <taxon>Fungi incertae sedis</taxon>
        <taxon>Zoopagomycota</taxon>
        <taxon>Kickxellomycotina</taxon>
        <taxon>Kickxellomycetes</taxon>
        <taxon>Kickxellales</taxon>
        <taxon>Kickxellaceae</taxon>
        <taxon>Coemansia</taxon>
    </lineage>
</organism>
<comment type="caution">
    <text evidence="1">The sequence shown here is derived from an EMBL/GenBank/DDBJ whole genome shotgun (WGS) entry which is preliminary data.</text>
</comment>
<protein>
    <submittedName>
        <fullName evidence="1">Uncharacterized protein</fullName>
    </submittedName>
</protein>
<keyword evidence="2" id="KW-1185">Reference proteome</keyword>
<gene>
    <name evidence="1" type="ORF">IWQ57_000238</name>
</gene>
<accession>A0ACC1K991</accession>
<dbReference type="EMBL" id="JANBUJ010000003">
    <property type="protein sequence ID" value="KAJ2775737.1"/>
    <property type="molecule type" value="Genomic_DNA"/>
</dbReference>
<sequence length="215" mass="22501">MRVTVLGASRNTGKAFVEQALEKGGLEITILARTPERLTFTSAQLAKITVVKGDATAKADVARAIEGADMVVSSLGGAPSLTGIADAGVEEVATLLVLEAIKETRASSPPRLIMVSSTGVGTLRDVPLVMRPLYGLLLRTPHRHKAVAEAAIRASGVPFTLVRPALMTNGPLTRTYRAAAGASGYTISRNDVAHFVLEQCVLGDAWVGEAPVIAY</sequence>
<evidence type="ECO:0000313" key="1">
    <source>
        <dbReference type="EMBL" id="KAJ2775737.1"/>
    </source>
</evidence>
<evidence type="ECO:0000313" key="2">
    <source>
        <dbReference type="Proteomes" id="UP001140234"/>
    </source>
</evidence>
<name>A0ACC1K991_9FUNG</name>
<reference evidence="1" key="1">
    <citation type="submission" date="2022-07" db="EMBL/GenBank/DDBJ databases">
        <title>Phylogenomic reconstructions and comparative analyses of Kickxellomycotina fungi.</title>
        <authorList>
            <person name="Reynolds N.K."/>
            <person name="Stajich J.E."/>
            <person name="Barry K."/>
            <person name="Grigoriev I.V."/>
            <person name="Crous P."/>
            <person name="Smith M.E."/>
        </authorList>
    </citation>
    <scope>NUCLEOTIDE SEQUENCE</scope>
    <source>
        <strain evidence="1">CBS 109366</strain>
    </source>
</reference>